<dbReference type="SUPFAM" id="SSF53756">
    <property type="entry name" value="UDP-Glycosyltransferase/glycogen phosphorylase"/>
    <property type="match status" value="1"/>
</dbReference>
<dbReference type="PANTHER" id="PTHR48047:SF118">
    <property type="entry name" value="HEXOSYLTRANSFERASE-RELATED"/>
    <property type="match status" value="1"/>
</dbReference>
<protein>
    <submittedName>
        <fullName evidence="3">Uncharacterized protein</fullName>
    </submittedName>
</protein>
<accession>A0A978VEX7</accession>
<evidence type="ECO:0000313" key="3">
    <source>
        <dbReference type="EMBL" id="KAH7528916.1"/>
    </source>
</evidence>
<dbReference type="Gene3D" id="3.40.50.2000">
    <property type="entry name" value="Glycogen Phosphorylase B"/>
    <property type="match status" value="3"/>
</dbReference>
<comment type="caution">
    <text evidence="3">The sequence shown here is derived from an EMBL/GenBank/DDBJ whole genome shotgun (WGS) entry which is preliminary data.</text>
</comment>
<dbReference type="Proteomes" id="UP000813462">
    <property type="component" value="Unassembled WGS sequence"/>
</dbReference>
<comment type="similarity">
    <text evidence="1">Belongs to the UDP-glycosyltransferase family.</text>
</comment>
<dbReference type="PANTHER" id="PTHR48047">
    <property type="entry name" value="GLYCOSYLTRANSFERASE"/>
    <property type="match status" value="1"/>
</dbReference>
<evidence type="ECO:0000256" key="1">
    <source>
        <dbReference type="ARBA" id="ARBA00009995"/>
    </source>
</evidence>
<evidence type="ECO:0000313" key="4">
    <source>
        <dbReference type="Proteomes" id="UP000813462"/>
    </source>
</evidence>
<gene>
    <name evidence="3" type="ORF">FEM48_Zijuj05G0128500</name>
</gene>
<sequence>MVLLFIHAKLDFITSTLSTSSDSSATFEETHILVYGQFSSSHFKPILDLTYRLLTRGLRVTVAVTTNNLHLLQPLVSTYPSSLQTLPLVYAENTDPSRDWLFANACTTYELHSPVLLQFFQTHPSPPVAIISDFFLGWTYELASKLGVPRLLFSPSPACALSVYYSLWRHLPKKEDANDAVSFPSVPNSPSFPFRQLPPYYLAYKDGDADSEFYRNCELGNMASWGVVFNSFAELEGVYIDRIEEEHGVGRVWASSVMEAVTAVVLMLTWPVSADQFINAKLLVEELGVAVRLCERTQVIPQPDKMARILVEALDMSRPERARAKRLSDAALRAIENGSSKKDLDDLVGHLNKLKK</sequence>
<dbReference type="GO" id="GO:0035251">
    <property type="term" value="F:UDP-glucosyltransferase activity"/>
    <property type="evidence" value="ECO:0007669"/>
    <property type="project" value="TreeGrafter"/>
</dbReference>
<keyword evidence="2" id="KW-0328">Glycosyltransferase</keyword>
<reference evidence="3" key="1">
    <citation type="journal article" date="2021" name="Front. Plant Sci.">
        <title>Chromosome-Scale Genome Assembly for Chinese Sour Jujube and Insights Into Its Genome Evolution and Domestication Signature.</title>
        <authorList>
            <person name="Shen L.-Y."/>
            <person name="Luo H."/>
            <person name="Wang X.-L."/>
            <person name="Wang X.-M."/>
            <person name="Qiu X.-J."/>
            <person name="Liu H."/>
            <person name="Zhou S.-S."/>
            <person name="Jia K.-H."/>
            <person name="Nie S."/>
            <person name="Bao Y.-T."/>
            <person name="Zhang R.-G."/>
            <person name="Yun Q.-Z."/>
            <person name="Chai Y.-H."/>
            <person name="Lu J.-Y."/>
            <person name="Li Y."/>
            <person name="Zhao S.-W."/>
            <person name="Mao J.-F."/>
            <person name="Jia S.-G."/>
            <person name="Mao Y.-M."/>
        </authorList>
    </citation>
    <scope>NUCLEOTIDE SEQUENCE</scope>
    <source>
        <strain evidence="3">AT0</strain>
        <tissue evidence="3">Leaf</tissue>
    </source>
</reference>
<keyword evidence="2" id="KW-0808">Transferase</keyword>
<name>A0A978VEX7_ZIZJJ</name>
<dbReference type="EMBL" id="JAEACU010000005">
    <property type="protein sequence ID" value="KAH7528916.1"/>
    <property type="molecule type" value="Genomic_DNA"/>
</dbReference>
<dbReference type="AlphaFoldDB" id="A0A978VEX7"/>
<evidence type="ECO:0000256" key="2">
    <source>
        <dbReference type="ARBA" id="ARBA00022676"/>
    </source>
</evidence>
<organism evidence="3 4">
    <name type="scientific">Ziziphus jujuba var. spinosa</name>
    <dbReference type="NCBI Taxonomy" id="714518"/>
    <lineage>
        <taxon>Eukaryota</taxon>
        <taxon>Viridiplantae</taxon>
        <taxon>Streptophyta</taxon>
        <taxon>Embryophyta</taxon>
        <taxon>Tracheophyta</taxon>
        <taxon>Spermatophyta</taxon>
        <taxon>Magnoliopsida</taxon>
        <taxon>eudicotyledons</taxon>
        <taxon>Gunneridae</taxon>
        <taxon>Pentapetalae</taxon>
        <taxon>rosids</taxon>
        <taxon>fabids</taxon>
        <taxon>Rosales</taxon>
        <taxon>Rhamnaceae</taxon>
        <taxon>Paliureae</taxon>
        <taxon>Ziziphus</taxon>
    </lineage>
</organism>
<proteinExistence type="inferred from homology"/>